<keyword evidence="7" id="KW-0998">Cell outer membrane</keyword>
<evidence type="ECO:0000256" key="8">
    <source>
        <dbReference type="SAM" id="MobiDB-lite"/>
    </source>
</evidence>
<sequence>MNFPYSKKWITVTVAAAVAITAGSVYAADNKTTANTAAATAATTTTETAAASTTAPAAAATTANGAANAAATTAETTAPAADSTQASAEAEPLSLDKAIAQALKTNKTLQSLRIQIDTANTNALLARNSARHISNDAIEDISQAQSKYSSPAQAESTKRVNALSLKNTENTTKATTQQMYYDLLNAQAQVELKKQSLTRSQEQLKVAEAGLKVGTKAKSDVLQAEMGVAQAQAALVSAENTLKTSMMKFNQYIGVDLNKKWVLSPENKQLQPISMSLQEATEKALKQRVEIIQAQEELTLAKLNYDIIAKYGSAVSYAGQKANNDIDAAELGIQEEQDNVKLDVAQAYYNLDAAKQTVEFTLKAKESAAENYRLTNLRFQNGLATTLDVIQAEEELSTQENNYQEALRDYNLAVVSFENSLGVPQTEEEQK</sequence>
<evidence type="ECO:0000256" key="9">
    <source>
        <dbReference type="SAM" id="SignalP"/>
    </source>
</evidence>
<name>A0A938XYR0_9BACL</name>
<dbReference type="Proteomes" id="UP000717624">
    <property type="component" value="Unassembled WGS sequence"/>
</dbReference>
<feature type="compositionally biased region" description="Low complexity" evidence="8">
    <location>
        <begin position="70"/>
        <end position="84"/>
    </location>
</feature>
<reference evidence="10" key="1">
    <citation type="submission" date="2021-01" db="EMBL/GenBank/DDBJ databases">
        <title>Genomic Encyclopedia of Type Strains, Phase IV (KMG-IV): sequencing the most valuable type-strain genomes for metagenomic binning, comparative biology and taxonomic classification.</title>
        <authorList>
            <person name="Goeker M."/>
        </authorList>
    </citation>
    <scope>NUCLEOTIDE SEQUENCE</scope>
    <source>
        <strain evidence="10">DSM 25523</strain>
    </source>
</reference>
<evidence type="ECO:0008006" key="12">
    <source>
        <dbReference type="Google" id="ProtNLM"/>
    </source>
</evidence>
<keyword evidence="4" id="KW-1134">Transmembrane beta strand</keyword>
<organism evidence="10 11">
    <name type="scientific">Brevibacillus fulvus</name>
    <dbReference type="NCBI Taxonomy" id="1125967"/>
    <lineage>
        <taxon>Bacteria</taxon>
        <taxon>Bacillati</taxon>
        <taxon>Bacillota</taxon>
        <taxon>Bacilli</taxon>
        <taxon>Bacillales</taxon>
        <taxon>Paenibacillaceae</taxon>
        <taxon>Brevibacillus</taxon>
    </lineage>
</organism>
<dbReference type="InterPro" id="IPR003423">
    <property type="entry name" value="OMP_efflux"/>
</dbReference>
<evidence type="ECO:0000313" key="10">
    <source>
        <dbReference type="EMBL" id="MBM7590150.1"/>
    </source>
</evidence>
<keyword evidence="9" id="KW-0732">Signal</keyword>
<proteinExistence type="inferred from homology"/>
<comment type="subcellular location">
    <subcellularLocation>
        <location evidence="1">Cell outer membrane</location>
    </subcellularLocation>
</comment>
<dbReference type="PANTHER" id="PTHR30026:SF20">
    <property type="entry name" value="OUTER MEMBRANE PROTEIN TOLC"/>
    <property type="match status" value="1"/>
</dbReference>
<dbReference type="GO" id="GO:0015562">
    <property type="term" value="F:efflux transmembrane transporter activity"/>
    <property type="evidence" value="ECO:0007669"/>
    <property type="project" value="InterPro"/>
</dbReference>
<comment type="similarity">
    <text evidence="2">Belongs to the outer membrane factor (OMF) (TC 1.B.17) family.</text>
</comment>
<evidence type="ECO:0000256" key="7">
    <source>
        <dbReference type="ARBA" id="ARBA00023237"/>
    </source>
</evidence>
<feature type="chain" id="PRO_5038038672" description="TolC family protein" evidence="9">
    <location>
        <begin position="28"/>
        <end position="431"/>
    </location>
</feature>
<protein>
    <recommendedName>
        <fullName evidence="12">TolC family protein</fullName>
    </recommendedName>
</protein>
<keyword evidence="11" id="KW-1185">Reference proteome</keyword>
<evidence type="ECO:0000256" key="2">
    <source>
        <dbReference type="ARBA" id="ARBA00007613"/>
    </source>
</evidence>
<evidence type="ECO:0000313" key="11">
    <source>
        <dbReference type="Proteomes" id="UP000717624"/>
    </source>
</evidence>
<evidence type="ECO:0000256" key="5">
    <source>
        <dbReference type="ARBA" id="ARBA00022692"/>
    </source>
</evidence>
<dbReference type="GO" id="GO:0015288">
    <property type="term" value="F:porin activity"/>
    <property type="evidence" value="ECO:0007669"/>
    <property type="project" value="TreeGrafter"/>
</dbReference>
<dbReference type="GO" id="GO:1990281">
    <property type="term" value="C:efflux pump complex"/>
    <property type="evidence" value="ECO:0007669"/>
    <property type="project" value="TreeGrafter"/>
</dbReference>
<evidence type="ECO:0000256" key="4">
    <source>
        <dbReference type="ARBA" id="ARBA00022452"/>
    </source>
</evidence>
<evidence type="ECO:0000256" key="1">
    <source>
        <dbReference type="ARBA" id="ARBA00004442"/>
    </source>
</evidence>
<dbReference type="EMBL" id="JAFBEB010000005">
    <property type="protein sequence ID" value="MBM7590150.1"/>
    <property type="molecule type" value="Genomic_DNA"/>
</dbReference>
<evidence type="ECO:0000256" key="3">
    <source>
        <dbReference type="ARBA" id="ARBA00022448"/>
    </source>
</evidence>
<dbReference type="Pfam" id="PF02321">
    <property type="entry name" value="OEP"/>
    <property type="match status" value="2"/>
</dbReference>
<evidence type="ECO:0000256" key="6">
    <source>
        <dbReference type="ARBA" id="ARBA00023136"/>
    </source>
</evidence>
<keyword evidence="6" id="KW-0472">Membrane</keyword>
<keyword evidence="3" id="KW-0813">Transport</keyword>
<keyword evidence="5" id="KW-0812">Transmembrane</keyword>
<feature type="region of interest" description="Disordered" evidence="8">
    <location>
        <begin position="70"/>
        <end position="89"/>
    </location>
</feature>
<comment type="caution">
    <text evidence="10">The sequence shown here is derived from an EMBL/GenBank/DDBJ whole genome shotgun (WGS) entry which is preliminary data.</text>
</comment>
<dbReference type="SUPFAM" id="SSF56954">
    <property type="entry name" value="Outer membrane efflux proteins (OEP)"/>
    <property type="match status" value="1"/>
</dbReference>
<dbReference type="GO" id="GO:0009279">
    <property type="term" value="C:cell outer membrane"/>
    <property type="evidence" value="ECO:0007669"/>
    <property type="project" value="UniProtKB-SubCell"/>
</dbReference>
<dbReference type="RefSeq" id="WP_204517869.1">
    <property type="nucleotide sequence ID" value="NZ_BAABIN010000020.1"/>
</dbReference>
<dbReference type="PANTHER" id="PTHR30026">
    <property type="entry name" value="OUTER MEMBRANE PROTEIN TOLC"/>
    <property type="match status" value="1"/>
</dbReference>
<feature type="signal peptide" evidence="9">
    <location>
        <begin position="1"/>
        <end position="27"/>
    </location>
</feature>
<dbReference type="AlphaFoldDB" id="A0A938XYR0"/>
<accession>A0A938XYR0</accession>
<dbReference type="InterPro" id="IPR051906">
    <property type="entry name" value="TolC-like"/>
</dbReference>
<dbReference type="Gene3D" id="1.20.1600.10">
    <property type="entry name" value="Outer membrane efflux proteins (OEP)"/>
    <property type="match status" value="2"/>
</dbReference>
<gene>
    <name evidence="10" type="ORF">JOD01_001754</name>
</gene>